<dbReference type="Proteomes" id="UP001152320">
    <property type="component" value="Chromosome 8"/>
</dbReference>
<keyword evidence="2" id="KW-0472">Membrane</keyword>
<evidence type="ECO:0000256" key="1">
    <source>
        <dbReference type="SAM" id="MobiDB-lite"/>
    </source>
</evidence>
<keyword evidence="2" id="KW-0812">Transmembrane</keyword>
<reference evidence="3" key="1">
    <citation type="submission" date="2021-10" db="EMBL/GenBank/DDBJ databases">
        <title>Tropical sea cucumber genome reveals ecological adaptation and Cuvierian tubules defense mechanism.</title>
        <authorList>
            <person name="Chen T."/>
        </authorList>
    </citation>
    <scope>NUCLEOTIDE SEQUENCE</scope>
    <source>
        <strain evidence="3">Nanhai2018</strain>
        <tissue evidence="3">Muscle</tissue>
    </source>
</reference>
<organism evidence="3 4">
    <name type="scientific">Holothuria leucospilota</name>
    <name type="common">Black long sea cucumber</name>
    <name type="synonym">Mertensiothuria leucospilota</name>
    <dbReference type="NCBI Taxonomy" id="206669"/>
    <lineage>
        <taxon>Eukaryota</taxon>
        <taxon>Metazoa</taxon>
        <taxon>Echinodermata</taxon>
        <taxon>Eleutherozoa</taxon>
        <taxon>Echinozoa</taxon>
        <taxon>Holothuroidea</taxon>
        <taxon>Aspidochirotacea</taxon>
        <taxon>Aspidochirotida</taxon>
        <taxon>Holothuriidae</taxon>
        <taxon>Holothuria</taxon>
    </lineage>
</organism>
<gene>
    <name evidence="3" type="ORF">HOLleu_17485</name>
</gene>
<feature type="transmembrane region" description="Helical" evidence="2">
    <location>
        <begin position="15"/>
        <end position="32"/>
    </location>
</feature>
<comment type="caution">
    <text evidence="3">The sequence shown here is derived from an EMBL/GenBank/DDBJ whole genome shotgun (WGS) entry which is preliminary data.</text>
</comment>
<dbReference type="EMBL" id="JAIZAY010000008">
    <property type="protein sequence ID" value="KAJ8036841.1"/>
    <property type="molecule type" value="Genomic_DNA"/>
</dbReference>
<sequence length="326" mass="36014">MGKIPSEERFNNGSYLKAFFLVLVLAQVTWPIRSVRAARRCSDACYRSTERYCKVFYGGRVALCVKCEVPCSSRRLEDQRVCAEFCQDSEYYASTETPLEQQIPADSIHETSTTSPISDVPSTNTFYTSVQLTTKLLTSLGTQNMTEAVFENSSITTNTSSDVRNRHGRNKHVEVFSIFLLSGAIVGVSSSVICLFSICAKCMEVKFSTFKVRPVQNNETVYAFTPLSQGNAGNGHQDQSMAKQGAVTRYPLQVIYQTAWTQGQTVISQASDCNSAGQDGHNSRVVPRPVMNKGSAKSVEGRNKPFTSTHTGRQYSFQVLFIAASD</sequence>
<keyword evidence="4" id="KW-1185">Reference proteome</keyword>
<keyword evidence="2" id="KW-1133">Transmembrane helix</keyword>
<feature type="region of interest" description="Disordered" evidence="1">
    <location>
        <begin position="272"/>
        <end position="307"/>
    </location>
</feature>
<evidence type="ECO:0000313" key="3">
    <source>
        <dbReference type="EMBL" id="KAJ8036841.1"/>
    </source>
</evidence>
<proteinExistence type="predicted"/>
<feature type="transmembrane region" description="Helical" evidence="2">
    <location>
        <begin position="175"/>
        <end position="198"/>
    </location>
</feature>
<dbReference type="AlphaFoldDB" id="A0A9Q1H940"/>
<evidence type="ECO:0000313" key="4">
    <source>
        <dbReference type="Proteomes" id="UP001152320"/>
    </source>
</evidence>
<protein>
    <submittedName>
        <fullName evidence="3">Uncharacterized protein</fullName>
    </submittedName>
</protein>
<name>A0A9Q1H940_HOLLE</name>
<evidence type="ECO:0000256" key="2">
    <source>
        <dbReference type="SAM" id="Phobius"/>
    </source>
</evidence>
<accession>A0A9Q1H940</accession>